<dbReference type="CDD" id="cd11340">
    <property type="entry name" value="AmyAc_bac_CMD_like_3"/>
    <property type="match status" value="1"/>
</dbReference>
<dbReference type="GO" id="GO:0016798">
    <property type="term" value="F:hydrolase activity, acting on glycosyl bonds"/>
    <property type="evidence" value="ECO:0007669"/>
    <property type="project" value="UniProtKB-KW"/>
</dbReference>
<proteinExistence type="predicted"/>
<dbReference type="AlphaFoldDB" id="A0A1G7L481"/>
<protein>
    <submittedName>
        <fullName evidence="5">Glycosidase</fullName>
    </submittedName>
</protein>
<sequence length="619" mass="71427">MCRFLFFIAAFLLATSPTLFSQQLVERMEPPNWWVGMASEDLEIMLYGKNIGAYEVRLEKYEGVVLKEVKRVQNNNYVFLNLTLAPQTAPGNLTITLNSKKEAPKHLSYPLLPREGTNKNTVGFSSADVVFLITPDRFVNGDTSNDNVNGFEDKVNRKDKGGRHGGDVQGIINHLDYISDMGFTSLWITPMLENAMPKNSYHGYAITDFYKVDPRFGSKDLYRSMVKKANEKGLTVIMDMVANHIGLNHWWMKDLPSQDWINQWPEYTETNHRKSIILDPYAAEEDRKIFFDGWFVRTMPDLNQKNPELATYLIQNAIWWIEYSGISGIRMDTYPYPDMEFMNDWSAAISKEYPLFTIVGEEWSTNPNQVAYWQEGKENYNGYKSHLKSVMDFPLQNALVNSLNNEKSWASSWIELYETLAQDYVYANPNNLMIFSDNHDMSRMYTQLNENYDLYKLALVYLATTRGIPQIYYGTEILKTNPGSDDHGIIRSDFPGGWQKDKVNAFTGHGMSLKQKDAQEFVKKLLNWRKSTTVIHSGSLKHFAPKNKEEVYVFFRYNNQKKIMVILNKNTEDVLLDLTTYREILGESLSGREVLNNVRINAVSKLSVKARNAMIIEVE</sequence>
<evidence type="ECO:0000259" key="4">
    <source>
        <dbReference type="SMART" id="SM00642"/>
    </source>
</evidence>
<gene>
    <name evidence="5" type="ORF">SAMN04487992_11543</name>
</gene>
<dbReference type="SUPFAM" id="SSF51011">
    <property type="entry name" value="Glycosyl hydrolase domain"/>
    <property type="match status" value="1"/>
</dbReference>
<dbReference type="InterPro" id="IPR013780">
    <property type="entry name" value="Glyco_hydro_b"/>
</dbReference>
<dbReference type="eggNOG" id="COG0366">
    <property type="taxonomic scope" value="Bacteria"/>
</dbReference>
<dbReference type="SUPFAM" id="SSF81296">
    <property type="entry name" value="E set domains"/>
    <property type="match status" value="1"/>
</dbReference>
<dbReference type="InterPro" id="IPR013783">
    <property type="entry name" value="Ig-like_fold"/>
</dbReference>
<dbReference type="InterPro" id="IPR006047">
    <property type="entry name" value="GH13_cat_dom"/>
</dbReference>
<dbReference type="Proteomes" id="UP000182114">
    <property type="component" value="Unassembled WGS sequence"/>
</dbReference>
<evidence type="ECO:0000313" key="6">
    <source>
        <dbReference type="Proteomes" id="UP000182114"/>
    </source>
</evidence>
<name>A0A1G7L481_9FLAO</name>
<keyword evidence="3" id="KW-0732">Signal</keyword>
<feature type="domain" description="Glycosyl hydrolase family 13 catalytic" evidence="4">
    <location>
        <begin position="132"/>
        <end position="529"/>
    </location>
</feature>
<dbReference type="SMART" id="SM00642">
    <property type="entry name" value="Aamy"/>
    <property type="match status" value="1"/>
</dbReference>
<dbReference type="InterPro" id="IPR014756">
    <property type="entry name" value="Ig_E-set"/>
</dbReference>
<dbReference type="RefSeq" id="WP_074539344.1">
    <property type="nucleotide sequence ID" value="NZ_FNBD01000015.1"/>
</dbReference>
<dbReference type="InterPro" id="IPR017853">
    <property type="entry name" value="GH"/>
</dbReference>
<feature type="chain" id="PRO_5010252461" evidence="3">
    <location>
        <begin position="22"/>
        <end position="619"/>
    </location>
</feature>
<dbReference type="Pfam" id="PF10438">
    <property type="entry name" value="Cyc-maltodext_C"/>
    <property type="match status" value="1"/>
</dbReference>
<evidence type="ECO:0000313" key="5">
    <source>
        <dbReference type="EMBL" id="SDF43799.1"/>
    </source>
</evidence>
<dbReference type="InterPro" id="IPR015171">
    <property type="entry name" value="Cyc-maltodext_N"/>
</dbReference>
<accession>A0A1G7L481</accession>
<dbReference type="Gene3D" id="2.60.40.10">
    <property type="entry name" value="Immunoglobulins"/>
    <property type="match status" value="1"/>
</dbReference>
<dbReference type="SUPFAM" id="SSF51445">
    <property type="entry name" value="(Trans)glycosidases"/>
    <property type="match status" value="1"/>
</dbReference>
<reference evidence="6" key="1">
    <citation type="submission" date="2016-10" db="EMBL/GenBank/DDBJ databases">
        <authorList>
            <person name="Varghese N."/>
            <person name="Submissions S."/>
        </authorList>
    </citation>
    <scope>NUCLEOTIDE SEQUENCE [LARGE SCALE GENOMIC DNA]</scope>
    <source>
        <strain evidence="6">DSM 24729</strain>
    </source>
</reference>
<keyword evidence="6" id="KW-1185">Reference proteome</keyword>
<evidence type="ECO:0000256" key="1">
    <source>
        <dbReference type="ARBA" id="ARBA00022801"/>
    </source>
</evidence>
<dbReference type="PANTHER" id="PTHR10357">
    <property type="entry name" value="ALPHA-AMYLASE FAMILY MEMBER"/>
    <property type="match status" value="1"/>
</dbReference>
<evidence type="ECO:0000256" key="2">
    <source>
        <dbReference type="ARBA" id="ARBA00023295"/>
    </source>
</evidence>
<dbReference type="InterPro" id="IPR019492">
    <property type="entry name" value="Cyclo-malto-dextrinase_C"/>
</dbReference>
<keyword evidence="2 5" id="KW-0326">Glycosidase</keyword>
<evidence type="ECO:0000256" key="3">
    <source>
        <dbReference type="SAM" id="SignalP"/>
    </source>
</evidence>
<dbReference type="Gene3D" id="2.60.40.1180">
    <property type="entry name" value="Golgi alpha-mannosidase II"/>
    <property type="match status" value="1"/>
</dbReference>
<dbReference type="PANTHER" id="PTHR10357:SF210">
    <property type="entry name" value="MALTODEXTRIN GLUCOSIDASE"/>
    <property type="match status" value="1"/>
</dbReference>
<dbReference type="EMBL" id="FNBD01000015">
    <property type="protein sequence ID" value="SDF43799.1"/>
    <property type="molecule type" value="Genomic_DNA"/>
</dbReference>
<dbReference type="Pfam" id="PF00128">
    <property type="entry name" value="Alpha-amylase"/>
    <property type="match status" value="1"/>
</dbReference>
<organism evidence="5 6">
    <name type="scientific">Cellulophaga baltica</name>
    <dbReference type="NCBI Taxonomy" id="76594"/>
    <lineage>
        <taxon>Bacteria</taxon>
        <taxon>Pseudomonadati</taxon>
        <taxon>Bacteroidota</taxon>
        <taxon>Flavobacteriia</taxon>
        <taxon>Flavobacteriales</taxon>
        <taxon>Flavobacteriaceae</taxon>
        <taxon>Cellulophaga</taxon>
    </lineage>
</organism>
<keyword evidence="1" id="KW-0378">Hydrolase</keyword>
<feature type="signal peptide" evidence="3">
    <location>
        <begin position="1"/>
        <end position="21"/>
    </location>
</feature>
<dbReference type="Gene3D" id="3.20.20.80">
    <property type="entry name" value="Glycosidases"/>
    <property type="match status" value="1"/>
</dbReference>
<dbReference type="GO" id="GO:0005975">
    <property type="term" value="P:carbohydrate metabolic process"/>
    <property type="evidence" value="ECO:0007669"/>
    <property type="project" value="InterPro"/>
</dbReference>
<dbReference type="Pfam" id="PF09087">
    <property type="entry name" value="Cyc-maltodext_N"/>
    <property type="match status" value="1"/>
</dbReference>